<feature type="region of interest" description="Disordered" evidence="1">
    <location>
        <begin position="150"/>
        <end position="217"/>
    </location>
</feature>
<feature type="compositionally biased region" description="Basic residues" evidence="1">
    <location>
        <begin position="128"/>
        <end position="138"/>
    </location>
</feature>
<dbReference type="EnsemblPlants" id="ONIVA10G02730.1">
    <property type="protein sequence ID" value="ONIVA10G02730.1"/>
    <property type="gene ID" value="ONIVA10G02730"/>
</dbReference>
<reference evidence="2" key="2">
    <citation type="submission" date="2018-04" db="EMBL/GenBank/DDBJ databases">
        <title>OnivRS2 (Oryza nivara Reference Sequence Version 2).</title>
        <authorList>
            <person name="Zhang J."/>
            <person name="Kudrna D."/>
            <person name="Lee S."/>
            <person name="Talag J."/>
            <person name="Rajasekar S."/>
            <person name="Welchert J."/>
            <person name="Hsing Y.-I."/>
            <person name="Wing R.A."/>
        </authorList>
    </citation>
    <scope>NUCLEOTIDE SEQUENCE [LARGE SCALE GENOMIC DNA]</scope>
</reference>
<dbReference type="AlphaFoldDB" id="A0A0E0IPP6"/>
<feature type="compositionally biased region" description="Basic and acidic residues" evidence="1">
    <location>
        <begin position="459"/>
        <end position="473"/>
    </location>
</feature>
<dbReference type="Gramene" id="ONIVA10G02730.1">
    <property type="protein sequence ID" value="ONIVA10G02730.1"/>
    <property type="gene ID" value="ONIVA10G02730"/>
</dbReference>
<dbReference type="Proteomes" id="UP000006591">
    <property type="component" value="Chromosome 10"/>
</dbReference>
<accession>A0A0E0IPP6</accession>
<keyword evidence="3" id="KW-1185">Reference proteome</keyword>
<dbReference type="OMA" id="QHRSHSE"/>
<feature type="region of interest" description="Disordered" evidence="1">
    <location>
        <begin position="80"/>
        <end position="138"/>
    </location>
</feature>
<feature type="compositionally biased region" description="Basic residues" evidence="1">
    <location>
        <begin position="366"/>
        <end position="381"/>
    </location>
</feature>
<reference evidence="2" key="1">
    <citation type="submission" date="2015-04" db="UniProtKB">
        <authorList>
            <consortium name="EnsemblPlants"/>
        </authorList>
    </citation>
    <scope>IDENTIFICATION</scope>
    <source>
        <strain evidence="2">SL10</strain>
    </source>
</reference>
<feature type="region of interest" description="Disordered" evidence="1">
    <location>
        <begin position="254"/>
        <end position="273"/>
    </location>
</feature>
<feature type="compositionally biased region" description="Basic residues" evidence="1">
    <location>
        <begin position="319"/>
        <end position="353"/>
    </location>
</feature>
<sequence>MILFHSTGVVFSVTSILRFQSHDNSIATCITACRRIIIVFVLLFSFSNPTKRNCGRSIFCPYPSRFLRKHFPRCTLCSCSGSRSAPSTPPRRRARHAAAAAAARPLRRRGHRPDVGPGVRPAAGLPRRAPRLQPRPHPRFLQRLPHRRLPGAGARVRRGGRGGARRPARVPLPLLPLRRPRRGRRRHGHPRGRVRQRRGRACPGRRRSRARRRGLRRRRPVVGDHPVAVRAGHRAVAAARAVQVRRLLDVVGHQPPARRRPWPHRAAHRVGGDAPHRWPLVGAPPRPALPLPAALPAAARRVARRRVHAVRAGEPRQPAPRRRARAAQLRRRRRRPRPPPRGGQHRLPPRHATRGALRARLEAPRRGHPRLRRALPPRVARRRAEAARPGQVRSNPREQLPRERGDLRFEGVSGGGDHVLAARRRGGHGRRGHRRGVPAGAVRGARGLDGAPQGGGVQEWREVDGDGGDRHGEPGGGGLGVRAVQGGRRLRVRVAGAGDAMGAAGPARIGGDDGGAEPQGGRVVGGVSQAMAAARRRHRGGSGRRAQAGHGGAARPRSPRAGGRRRGAPCEPLVSWAAVRLATFSFRHVA</sequence>
<dbReference type="HOGENOM" id="CLU_462639_0_0_1"/>
<organism evidence="2">
    <name type="scientific">Oryza nivara</name>
    <name type="common">Indian wild rice</name>
    <name type="synonym">Oryza sativa f. spontanea</name>
    <dbReference type="NCBI Taxonomy" id="4536"/>
    <lineage>
        <taxon>Eukaryota</taxon>
        <taxon>Viridiplantae</taxon>
        <taxon>Streptophyta</taxon>
        <taxon>Embryophyta</taxon>
        <taxon>Tracheophyta</taxon>
        <taxon>Spermatophyta</taxon>
        <taxon>Magnoliopsida</taxon>
        <taxon>Liliopsida</taxon>
        <taxon>Poales</taxon>
        <taxon>Poaceae</taxon>
        <taxon>BOP clade</taxon>
        <taxon>Oryzoideae</taxon>
        <taxon>Oryzeae</taxon>
        <taxon>Oryzinae</taxon>
        <taxon>Oryza</taxon>
    </lineage>
</organism>
<feature type="compositionally biased region" description="Low complexity" evidence="1">
    <location>
        <begin position="544"/>
        <end position="561"/>
    </location>
</feature>
<evidence type="ECO:0000313" key="3">
    <source>
        <dbReference type="Proteomes" id="UP000006591"/>
    </source>
</evidence>
<feature type="compositionally biased region" description="Low complexity" evidence="1">
    <location>
        <begin position="115"/>
        <end position="127"/>
    </location>
</feature>
<evidence type="ECO:0000256" key="1">
    <source>
        <dbReference type="SAM" id="MobiDB-lite"/>
    </source>
</evidence>
<feature type="compositionally biased region" description="Basic residues" evidence="1">
    <location>
        <begin position="178"/>
        <end position="217"/>
    </location>
</feature>
<feature type="compositionally biased region" description="Basic residues" evidence="1">
    <location>
        <begin position="150"/>
        <end position="168"/>
    </location>
</feature>
<evidence type="ECO:0000313" key="2">
    <source>
        <dbReference type="EnsemblPlants" id="ONIVA10G02730.1"/>
    </source>
</evidence>
<feature type="compositionally biased region" description="Basic residues" evidence="1">
    <location>
        <begin position="421"/>
        <end position="436"/>
    </location>
</feature>
<feature type="region of interest" description="Disordered" evidence="1">
    <location>
        <begin position="533"/>
        <end position="568"/>
    </location>
</feature>
<protein>
    <submittedName>
        <fullName evidence="2">Uncharacterized protein</fullName>
    </submittedName>
</protein>
<proteinExistence type="predicted"/>
<name>A0A0E0IPP6_ORYNI</name>
<feature type="region of interest" description="Disordered" evidence="1">
    <location>
        <begin position="306"/>
        <end position="484"/>
    </location>
</feature>
<feature type="compositionally biased region" description="Basic and acidic residues" evidence="1">
    <location>
        <begin position="395"/>
        <end position="409"/>
    </location>
</feature>
<feature type="compositionally biased region" description="Basic residues" evidence="1">
    <location>
        <begin position="256"/>
        <end position="268"/>
    </location>
</feature>